<dbReference type="EMBL" id="BSEV01000013">
    <property type="protein sequence ID" value="GLK11824.1"/>
    <property type="molecule type" value="Genomic_DNA"/>
</dbReference>
<feature type="domain" description="Ricin B lectin" evidence="2">
    <location>
        <begin position="40"/>
        <end position="163"/>
    </location>
</feature>
<keyword evidence="4" id="KW-1185">Reference proteome</keyword>
<dbReference type="Proteomes" id="UP001143474">
    <property type="component" value="Unassembled WGS sequence"/>
</dbReference>
<feature type="signal peptide" evidence="1">
    <location>
        <begin position="1"/>
        <end position="39"/>
    </location>
</feature>
<reference evidence="3" key="2">
    <citation type="submission" date="2023-01" db="EMBL/GenBank/DDBJ databases">
        <authorList>
            <person name="Sun Q."/>
            <person name="Evtushenko L."/>
        </authorList>
    </citation>
    <scope>NUCLEOTIDE SEQUENCE</scope>
    <source>
        <strain evidence="3">VKM Ac-2007</strain>
    </source>
</reference>
<protein>
    <recommendedName>
        <fullName evidence="2">Ricin B lectin domain-containing protein</fullName>
    </recommendedName>
</protein>
<dbReference type="SMART" id="SM00458">
    <property type="entry name" value="RICIN"/>
    <property type="match status" value="1"/>
</dbReference>
<dbReference type="InterPro" id="IPR035992">
    <property type="entry name" value="Ricin_B-like_lectins"/>
</dbReference>
<dbReference type="RefSeq" id="WP_271220178.1">
    <property type="nucleotide sequence ID" value="NZ_BAAAVD010000084.1"/>
</dbReference>
<dbReference type="Pfam" id="PF00652">
    <property type="entry name" value="Ricin_B_lectin"/>
    <property type="match status" value="1"/>
</dbReference>
<organism evidence="3 4">
    <name type="scientific">Streptosporangium carneum</name>
    <dbReference type="NCBI Taxonomy" id="47481"/>
    <lineage>
        <taxon>Bacteria</taxon>
        <taxon>Bacillati</taxon>
        <taxon>Actinomycetota</taxon>
        <taxon>Actinomycetes</taxon>
        <taxon>Streptosporangiales</taxon>
        <taxon>Streptosporangiaceae</taxon>
        <taxon>Streptosporangium</taxon>
    </lineage>
</organism>
<dbReference type="Gene3D" id="2.80.10.50">
    <property type="match status" value="1"/>
</dbReference>
<evidence type="ECO:0000259" key="2">
    <source>
        <dbReference type="SMART" id="SM00458"/>
    </source>
</evidence>
<dbReference type="InterPro" id="IPR000772">
    <property type="entry name" value="Ricin_B_lectin"/>
</dbReference>
<keyword evidence="1" id="KW-0732">Signal</keyword>
<proteinExistence type="predicted"/>
<evidence type="ECO:0000313" key="3">
    <source>
        <dbReference type="EMBL" id="GLK11824.1"/>
    </source>
</evidence>
<feature type="chain" id="PRO_5040844204" description="Ricin B lectin domain-containing protein" evidence="1">
    <location>
        <begin position="40"/>
        <end position="164"/>
    </location>
</feature>
<sequence>MLNTEDAPRQGGIKQKARRALFASVLVTSAVLAAAPAHADDTVILRNWETGLCLDSNHAGDVYAIGCNGGQYQVWNFKFYPGPWADTIRDAATGRCLDSNGAGKVYTLPCNGGENQLWYTRQNPGHRWTLQNEATGMMLDSNRAGKVYTLSANGGNNQNWSPKF</sequence>
<name>A0A9W6I6G4_9ACTN</name>
<dbReference type="SUPFAM" id="SSF50370">
    <property type="entry name" value="Ricin B-like lectins"/>
    <property type="match status" value="1"/>
</dbReference>
<dbReference type="CDD" id="cd23415">
    <property type="entry name" value="beta-trefoil_Ricin_AH"/>
    <property type="match status" value="1"/>
</dbReference>
<gene>
    <name evidence="3" type="ORF">GCM10017600_52320</name>
</gene>
<accession>A0A9W6I6G4</accession>
<comment type="caution">
    <text evidence="3">The sequence shown here is derived from an EMBL/GenBank/DDBJ whole genome shotgun (WGS) entry which is preliminary data.</text>
</comment>
<dbReference type="PROSITE" id="PS50231">
    <property type="entry name" value="RICIN_B_LECTIN"/>
    <property type="match status" value="1"/>
</dbReference>
<dbReference type="AlphaFoldDB" id="A0A9W6I6G4"/>
<evidence type="ECO:0000313" key="4">
    <source>
        <dbReference type="Proteomes" id="UP001143474"/>
    </source>
</evidence>
<evidence type="ECO:0000256" key="1">
    <source>
        <dbReference type="SAM" id="SignalP"/>
    </source>
</evidence>
<reference evidence="3" key="1">
    <citation type="journal article" date="2014" name="Int. J. Syst. Evol. Microbiol.">
        <title>Complete genome sequence of Corynebacterium casei LMG S-19264T (=DSM 44701T), isolated from a smear-ripened cheese.</title>
        <authorList>
            <consortium name="US DOE Joint Genome Institute (JGI-PGF)"/>
            <person name="Walter F."/>
            <person name="Albersmeier A."/>
            <person name="Kalinowski J."/>
            <person name="Ruckert C."/>
        </authorList>
    </citation>
    <scope>NUCLEOTIDE SEQUENCE</scope>
    <source>
        <strain evidence="3">VKM Ac-2007</strain>
    </source>
</reference>